<sequence length="42" mass="4725">MGDGVVTWVQVSGMARSPSPNFRGTIKNLNSWKFLKENNDRS</sequence>
<name>D5A8D8_PICSI</name>
<dbReference type="AlphaFoldDB" id="D5A8D8"/>
<organism evidence="1">
    <name type="scientific">Picea sitchensis</name>
    <name type="common">Sitka spruce</name>
    <name type="synonym">Pinus sitchensis</name>
    <dbReference type="NCBI Taxonomy" id="3332"/>
    <lineage>
        <taxon>Eukaryota</taxon>
        <taxon>Viridiplantae</taxon>
        <taxon>Streptophyta</taxon>
        <taxon>Embryophyta</taxon>
        <taxon>Tracheophyta</taxon>
        <taxon>Spermatophyta</taxon>
        <taxon>Pinopsida</taxon>
        <taxon>Pinidae</taxon>
        <taxon>Conifers I</taxon>
        <taxon>Pinales</taxon>
        <taxon>Pinaceae</taxon>
        <taxon>Picea</taxon>
    </lineage>
</organism>
<evidence type="ECO:0000313" key="1">
    <source>
        <dbReference type="EMBL" id="ADE75807.1"/>
    </source>
</evidence>
<accession>D5A8D8</accession>
<protein>
    <submittedName>
        <fullName evidence="1">Uncharacterized protein</fullName>
    </submittedName>
</protein>
<reference evidence="1" key="1">
    <citation type="submission" date="2010-04" db="EMBL/GenBank/DDBJ databases">
        <authorList>
            <person name="Reid K.E."/>
            <person name="Liao N."/>
            <person name="Chan S."/>
            <person name="Docking R."/>
            <person name="Taylor G."/>
            <person name="Moore R."/>
            <person name="Mayo M."/>
            <person name="Munro S."/>
            <person name="King J."/>
            <person name="Yanchuk A."/>
            <person name="Holt R."/>
            <person name="Jones S."/>
            <person name="Marra M."/>
            <person name="Ritland C.E."/>
            <person name="Ritland K."/>
            <person name="Bohlmann J."/>
        </authorList>
    </citation>
    <scope>NUCLEOTIDE SEQUENCE</scope>
    <source>
        <tissue evidence="1">Buds collected with no treatment. Collection October 2007</tissue>
    </source>
</reference>
<dbReference type="EMBL" id="BT122427">
    <property type="protein sequence ID" value="ADE75807.1"/>
    <property type="molecule type" value="mRNA"/>
</dbReference>
<proteinExistence type="evidence at transcript level"/>